<organism evidence="11 12">
    <name type="scientific">Nitrosospira multiformis</name>
    <dbReference type="NCBI Taxonomy" id="1231"/>
    <lineage>
        <taxon>Bacteria</taxon>
        <taxon>Pseudomonadati</taxon>
        <taxon>Pseudomonadota</taxon>
        <taxon>Betaproteobacteria</taxon>
        <taxon>Nitrosomonadales</taxon>
        <taxon>Nitrosomonadaceae</taxon>
        <taxon>Nitrosospira</taxon>
    </lineage>
</organism>
<feature type="binding site" evidence="8">
    <location>
        <position position="420"/>
    </location>
    <ligand>
        <name>Mg(2+)</name>
        <dbReference type="ChEBI" id="CHEBI:18420"/>
        <label>1</label>
    </ligand>
</feature>
<keyword evidence="8 9" id="KW-0460">Magnesium</keyword>
<evidence type="ECO:0000256" key="5">
    <source>
        <dbReference type="ARBA" id="ARBA00022840"/>
    </source>
</evidence>
<dbReference type="Proteomes" id="UP000183471">
    <property type="component" value="Unassembled WGS sequence"/>
</dbReference>
<keyword evidence="5 8" id="KW-0067">ATP-binding</keyword>
<comment type="caution">
    <text evidence="11">The sequence shown here is derived from an EMBL/GenBank/DDBJ whole genome shotgun (WGS) entry which is preliminary data.</text>
</comment>
<comment type="subcellular location">
    <subcellularLocation>
        <location evidence="8">Cytoplasm</location>
    </subcellularLocation>
</comment>
<dbReference type="EMBL" id="FNKY01000001">
    <property type="protein sequence ID" value="SDR00062.1"/>
    <property type="molecule type" value="Genomic_DNA"/>
</dbReference>
<dbReference type="Gene3D" id="2.40.50.140">
    <property type="entry name" value="Nucleic acid-binding proteins"/>
    <property type="match status" value="1"/>
</dbReference>
<keyword evidence="2 8" id="KW-0436">Ligase</keyword>
<gene>
    <name evidence="8" type="primary">lysS</name>
    <name evidence="11" type="ORF">SAMN05216402_3195</name>
</gene>
<dbReference type="NCBIfam" id="NF001756">
    <property type="entry name" value="PRK00484.1"/>
    <property type="match status" value="1"/>
</dbReference>
<dbReference type="Pfam" id="PF01336">
    <property type="entry name" value="tRNA_anti-codon"/>
    <property type="match status" value="1"/>
</dbReference>
<dbReference type="CDD" id="cd00775">
    <property type="entry name" value="LysRS_core"/>
    <property type="match status" value="1"/>
</dbReference>
<comment type="cofactor">
    <cofactor evidence="8 9">
        <name>Mg(2+)</name>
        <dbReference type="ChEBI" id="CHEBI:18420"/>
    </cofactor>
    <text evidence="8 9">Binds 3 Mg(2+) ions per subunit.</text>
</comment>
<dbReference type="Gene3D" id="3.30.930.10">
    <property type="entry name" value="Bira Bifunctional Protein, Domain 2"/>
    <property type="match status" value="1"/>
</dbReference>
<dbReference type="InterPro" id="IPR006195">
    <property type="entry name" value="aa-tRNA-synth_II"/>
</dbReference>
<comment type="catalytic activity">
    <reaction evidence="7 8 9">
        <text>tRNA(Lys) + L-lysine + ATP = L-lysyl-tRNA(Lys) + AMP + diphosphate</text>
        <dbReference type="Rhea" id="RHEA:20792"/>
        <dbReference type="Rhea" id="RHEA-COMP:9696"/>
        <dbReference type="Rhea" id="RHEA-COMP:9697"/>
        <dbReference type="ChEBI" id="CHEBI:30616"/>
        <dbReference type="ChEBI" id="CHEBI:32551"/>
        <dbReference type="ChEBI" id="CHEBI:33019"/>
        <dbReference type="ChEBI" id="CHEBI:78442"/>
        <dbReference type="ChEBI" id="CHEBI:78529"/>
        <dbReference type="ChEBI" id="CHEBI:456215"/>
        <dbReference type="EC" id="6.1.1.6"/>
    </reaction>
</comment>
<protein>
    <recommendedName>
        <fullName evidence="8">Lysine--tRNA ligase</fullName>
        <ecNumber evidence="8">6.1.1.6</ecNumber>
    </recommendedName>
    <alternativeName>
        <fullName evidence="8">Lysyl-tRNA synthetase</fullName>
        <shortName evidence="8">LysRS</shortName>
    </alternativeName>
</protein>
<evidence type="ECO:0000256" key="1">
    <source>
        <dbReference type="ARBA" id="ARBA00008226"/>
    </source>
</evidence>
<dbReference type="PANTHER" id="PTHR42918:SF15">
    <property type="entry name" value="LYSINE--TRNA LIGASE, CHLOROPLASTIC_MITOCHONDRIAL"/>
    <property type="match status" value="1"/>
</dbReference>
<dbReference type="SUPFAM" id="SSF50249">
    <property type="entry name" value="Nucleic acid-binding proteins"/>
    <property type="match status" value="1"/>
</dbReference>
<evidence type="ECO:0000313" key="12">
    <source>
        <dbReference type="Proteomes" id="UP000183471"/>
    </source>
</evidence>
<dbReference type="NCBIfam" id="TIGR00499">
    <property type="entry name" value="lysS_bact"/>
    <property type="match status" value="1"/>
</dbReference>
<evidence type="ECO:0000256" key="3">
    <source>
        <dbReference type="ARBA" id="ARBA00022723"/>
    </source>
</evidence>
<dbReference type="InterPro" id="IPR012340">
    <property type="entry name" value="NA-bd_OB-fold"/>
</dbReference>
<dbReference type="InterPro" id="IPR018149">
    <property type="entry name" value="Lys-tRNA-synth_II_C"/>
</dbReference>
<comment type="similarity">
    <text evidence="1 8">Belongs to the class-II aminoacyl-tRNA synthetase family.</text>
</comment>
<evidence type="ECO:0000259" key="10">
    <source>
        <dbReference type="PROSITE" id="PS50862"/>
    </source>
</evidence>
<accession>A0ABY0TL37</accession>
<feature type="binding site" evidence="8">
    <location>
        <position position="427"/>
    </location>
    <ligand>
        <name>Mg(2+)</name>
        <dbReference type="ChEBI" id="CHEBI:18420"/>
        <label>2</label>
    </ligand>
</feature>
<dbReference type="InterPro" id="IPR045864">
    <property type="entry name" value="aa-tRNA-synth_II/BPL/LPL"/>
</dbReference>
<reference evidence="11 12" key="1">
    <citation type="submission" date="2016-10" db="EMBL/GenBank/DDBJ databases">
        <authorList>
            <person name="Varghese N."/>
            <person name="Submissions S."/>
        </authorList>
    </citation>
    <scope>NUCLEOTIDE SEQUENCE [LARGE SCALE GENOMIC DNA]</scope>
    <source>
        <strain evidence="11 12">Nl1</strain>
    </source>
</reference>
<dbReference type="EC" id="6.1.1.6" evidence="8"/>
<dbReference type="InterPro" id="IPR002313">
    <property type="entry name" value="Lys-tRNA-ligase_II"/>
</dbReference>
<dbReference type="Pfam" id="PF00152">
    <property type="entry name" value="tRNA-synt_2"/>
    <property type="match status" value="1"/>
</dbReference>
<dbReference type="InterPro" id="IPR044136">
    <property type="entry name" value="Lys-tRNA-ligase_II_N"/>
</dbReference>
<dbReference type="PANTHER" id="PTHR42918">
    <property type="entry name" value="LYSYL-TRNA SYNTHETASE"/>
    <property type="match status" value="1"/>
</dbReference>
<dbReference type="PROSITE" id="PS50862">
    <property type="entry name" value="AA_TRNA_LIGASE_II"/>
    <property type="match status" value="1"/>
</dbReference>
<feature type="binding site" evidence="8">
    <location>
        <position position="427"/>
    </location>
    <ligand>
        <name>Mg(2+)</name>
        <dbReference type="ChEBI" id="CHEBI:18420"/>
        <label>1</label>
    </ligand>
</feature>
<dbReference type="SUPFAM" id="SSF55681">
    <property type="entry name" value="Class II aaRS and biotin synthetases"/>
    <property type="match status" value="1"/>
</dbReference>
<dbReference type="HAMAP" id="MF_00252">
    <property type="entry name" value="Lys_tRNA_synth_class2"/>
    <property type="match status" value="1"/>
</dbReference>
<evidence type="ECO:0000256" key="8">
    <source>
        <dbReference type="HAMAP-Rule" id="MF_00252"/>
    </source>
</evidence>
<dbReference type="PRINTS" id="PR00982">
    <property type="entry name" value="TRNASYNTHLYS"/>
</dbReference>
<keyword evidence="6 8" id="KW-0030">Aminoacyl-tRNA synthetase</keyword>
<evidence type="ECO:0000256" key="4">
    <source>
        <dbReference type="ARBA" id="ARBA00022741"/>
    </source>
</evidence>
<evidence type="ECO:0000256" key="9">
    <source>
        <dbReference type="RuleBase" id="RU000336"/>
    </source>
</evidence>
<comment type="subunit">
    <text evidence="8">Homodimer.</text>
</comment>
<sequence>MATDGISEKGVDESLGRVETETKLVEERRTKLTLLRETGNAFPNDFRREDFSSDLYRQYGEHDNETLEATPRLVTIAGRMVLKRVMGKASFATLQDMSGRIQLYITNDITGAEVHEAFKHYDLGDILGAQGTLFKTRTGELSVRVTTLRLLTKSLRPLPEKFHGLTDQEQKYRQRYLDLITNENTRKVFITRSRIIQSIREFFTADGYLEVETPMMHPIPGGATARPFVTYHNTLDMQLYLRIAPELYLKRLVVGGMEKVFEINRNFRNEGISTRHNPEFTMLEFYEAYRDYTYLMDFTETMLREIATKVLGATNITYQGREIDLAQPFARLTITQAIQKFHPEYTDAQLGDRAFLVSKLRALGITHKTGDGIGGLQLSLFDETTEHLLFEPTFIVDYPAEVSPLARRNDVNPEITDRFELYIAGREIANGFSELNDSEDQAARFQEQASAKEAGDAEAMHYDADYIRALEYGLPPTAGEGIGIDRLVMLFTDSPSIRDVILFPQLRQED</sequence>
<keyword evidence="8" id="KW-0963">Cytoplasm</keyword>
<keyword evidence="4 8" id="KW-0547">Nucleotide-binding</keyword>
<feature type="domain" description="Aminoacyl-transfer RNA synthetases class-II family profile" evidence="10">
    <location>
        <begin position="192"/>
        <end position="504"/>
    </location>
</feature>
<evidence type="ECO:0000256" key="7">
    <source>
        <dbReference type="ARBA" id="ARBA00048573"/>
    </source>
</evidence>
<dbReference type="InterPro" id="IPR004364">
    <property type="entry name" value="Aa-tRNA-synt_II"/>
</dbReference>
<dbReference type="RefSeq" id="WP_074633998.1">
    <property type="nucleotide sequence ID" value="NZ_FNKY01000001.1"/>
</dbReference>
<keyword evidence="3 8" id="KW-0479">Metal-binding</keyword>
<dbReference type="CDD" id="cd04322">
    <property type="entry name" value="LysRS_N"/>
    <property type="match status" value="1"/>
</dbReference>
<evidence type="ECO:0000256" key="2">
    <source>
        <dbReference type="ARBA" id="ARBA00022598"/>
    </source>
</evidence>
<dbReference type="InterPro" id="IPR004365">
    <property type="entry name" value="NA-bd_OB_tRNA"/>
</dbReference>
<evidence type="ECO:0000313" key="11">
    <source>
        <dbReference type="EMBL" id="SDR00062.1"/>
    </source>
</evidence>
<evidence type="ECO:0000256" key="6">
    <source>
        <dbReference type="ARBA" id="ARBA00023146"/>
    </source>
</evidence>
<keyword evidence="8" id="KW-0648">Protein biosynthesis</keyword>
<keyword evidence="12" id="KW-1185">Reference proteome</keyword>
<proteinExistence type="inferred from homology"/>
<name>A0ABY0TL37_9PROT</name>